<dbReference type="SUPFAM" id="SSF52540">
    <property type="entry name" value="P-loop containing nucleoside triphosphate hydrolases"/>
    <property type="match status" value="1"/>
</dbReference>
<sequence length="198" mass="23015">MSKRIITINRMYGSNGRIIGKALAEEMGIGFYDRELIEMASSKKQVPLSQFAEVDEKRPSPWGFPIDSELQLGVDRYPIPMNDVLFGIQREIILSLSDQEDCVIVGRCANNILTDHALKVFIYAPFEDRVQTVMKRLDREEKSARKLVKRMDKERRAYFEFFTDQKWLDMGQYDLCIDSSKFSQEEVVKILKEAAMKK</sequence>
<gene>
    <name evidence="1" type="ORF">DW740_01575</name>
</gene>
<evidence type="ECO:0000313" key="2">
    <source>
        <dbReference type="Proteomes" id="UP000283745"/>
    </source>
</evidence>
<dbReference type="Pfam" id="PF13189">
    <property type="entry name" value="Cytidylate_kin2"/>
    <property type="match status" value="1"/>
</dbReference>
<keyword evidence="1" id="KW-0418">Kinase</keyword>
<proteinExistence type="predicted"/>
<dbReference type="RefSeq" id="WP_118039520.1">
    <property type="nucleotide sequence ID" value="NZ_CABJFK010000001.1"/>
</dbReference>
<dbReference type="EMBL" id="QSKF01000001">
    <property type="protein sequence ID" value="RHE42018.1"/>
    <property type="molecule type" value="Genomic_DNA"/>
</dbReference>
<dbReference type="AlphaFoldDB" id="A0A414EN13"/>
<comment type="caution">
    <text evidence="1">The sequence shown here is derived from an EMBL/GenBank/DDBJ whole genome shotgun (WGS) entry which is preliminary data.</text>
</comment>
<keyword evidence="1" id="KW-0808">Transferase</keyword>
<organism evidence="1 2">
    <name type="scientific">Blautia obeum</name>
    <dbReference type="NCBI Taxonomy" id="40520"/>
    <lineage>
        <taxon>Bacteria</taxon>
        <taxon>Bacillati</taxon>
        <taxon>Bacillota</taxon>
        <taxon>Clostridia</taxon>
        <taxon>Lachnospirales</taxon>
        <taxon>Lachnospiraceae</taxon>
        <taxon>Blautia</taxon>
    </lineage>
</organism>
<dbReference type="Gene3D" id="3.40.50.300">
    <property type="entry name" value="P-loop containing nucleotide triphosphate hydrolases"/>
    <property type="match status" value="1"/>
</dbReference>
<name>A0A414EN13_9FIRM</name>
<accession>A0A414EN13</accession>
<dbReference type="InterPro" id="IPR027417">
    <property type="entry name" value="P-loop_NTPase"/>
</dbReference>
<dbReference type="Proteomes" id="UP000283745">
    <property type="component" value="Unassembled WGS sequence"/>
</dbReference>
<dbReference type="GO" id="GO:0016301">
    <property type="term" value="F:kinase activity"/>
    <property type="evidence" value="ECO:0007669"/>
    <property type="project" value="UniProtKB-KW"/>
</dbReference>
<protein>
    <submittedName>
        <fullName evidence="1">Cytidylate kinase-like family protein</fullName>
    </submittedName>
</protein>
<reference evidence="1 2" key="1">
    <citation type="submission" date="2018-08" db="EMBL/GenBank/DDBJ databases">
        <title>A genome reference for cultivated species of the human gut microbiota.</title>
        <authorList>
            <person name="Zou Y."/>
            <person name="Xue W."/>
            <person name="Luo G."/>
        </authorList>
    </citation>
    <scope>NUCLEOTIDE SEQUENCE [LARGE SCALE GENOMIC DNA]</scope>
    <source>
        <strain evidence="1 2">AM28-23</strain>
    </source>
</reference>
<evidence type="ECO:0000313" key="1">
    <source>
        <dbReference type="EMBL" id="RHE42018.1"/>
    </source>
</evidence>